<reference evidence="1 2" key="1">
    <citation type="submission" date="2016-09" db="EMBL/GenBank/DDBJ databases">
        <authorList>
            <person name="Reverchon S."/>
            <person name="Nasser W."/>
            <person name="Leonard S."/>
            <person name="Brochier C."/>
            <person name="Duprey A."/>
        </authorList>
    </citation>
    <scope>NUCLEOTIDE SEQUENCE [LARGE SCALE GENOMIC DNA]</scope>
    <source>
        <strain evidence="1 2">174/2</strain>
    </source>
</reference>
<dbReference type="KEGG" id="daq:DAQ1742_01285"/>
<organism evidence="1 2">
    <name type="scientific">Dickeya aquatica</name>
    <dbReference type="NCBI Taxonomy" id="1401087"/>
    <lineage>
        <taxon>Bacteria</taxon>
        <taxon>Pseudomonadati</taxon>
        <taxon>Pseudomonadota</taxon>
        <taxon>Gammaproteobacteria</taxon>
        <taxon>Enterobacterales</taxon>
        <taxon>Pectobacteriaceae</taxon>
        <taxon>Dickeya</taxon>
    </lineage>
</organism>
<dbReference type="AlphaFoldDB" id="A0A375A885"/>
<name>A0A375A885_9GAMM</name>
<evidence type="ECO:0000313" key="2">
    <source>
        <dbReference type="Proteomes" id="UP000294820"/>
    </source>
</evidence>
<proteinExistence type="predicted"/>
<sequence>MNPFCRTLNPFPFGPHFLAGDVNPWRHPIKRVQRTALRVQFLAQKASDIF</sequence>
<gene>
    <name evidence="1" type="ORF">DAQ1742_01285</name>
</gene>
<accession>A0A375A885</accession>
<dbReference type="EMBL" id="LT615367">
    <property type="protein sequence ID" value="SLM62284.1"/>
    <property type="molecule type" value="Genomic_DNA"/>
</dbReference>
<protein>
    <submittedName>
        <fullName evidence="1">Uncharacterized protein</fullName>
    </submittedName>
</protein>
<keyword evidence="2" id="KW-1185">Reference proteome</keyword>
<dbReference type="Proteomes" id="UP000294820">
    <property type="component" value="Chromosome 1"/>
</dbReference>
<evidence type="ECO:0000313" key="1">
    <source>
        <dbReference type="EMBL" id="SLM62284.1"/>
    </source>
</evidence>